<keyword evidence="4 7" id="KW-0812">Transmembrane</keyword>
<feature type="transmembrane region" description="Helical" evidence="7">
    <location>
        <begin position="16"/>
        <end position="35"/>
    </location>
</feature>
<keyword evidence="6 7" id="KW-0472">Membrane</keyword>
<organism evidence="8 9">
    <name type="scientific">Parasphingopyxis marina</name>
    <dbReference type="NCBI Taxonomy" id="2761622"/>
    <lineage>
        <taxon>Bacteria</taxon>
        <taxon>Pseudomonadati</taxon>
        <taxon>Pseudomonadota</taxon>
        <taxon>Alphaproteobacteria</taxon>
        <taxon>Sphingomonadales</taxon>
        <taxon>Sphingomonadaceae</taxon>
        <taxon>Parasphingopyxis</taxon>
    </lineage>
</organism>
<protein>
    <submittedName>
        <fullName evidence="8">DoxX family protein</fullName>
    </submittedName>
</protein>
<dbReference type="PANTHER" id="PTHR33452:SF1">
    <property type="entry name" value="INNER MEMBRANE PROTEIN YPHA-RELATED"/>
    <property type="match status" value="1"/>
</dbReference>
<evidence type="ECO:0000256" key="6">
    <source>
        <dbReference type="ARBA" id="ARBA00023136"/>
    </source>
</evidence>
<dbReference type="InterPro" id="IPR051907">
    <property type="entry name" value="DoxX-like_oxidoreductase"/>
</dbReference>
<evidence type="ECO:0000313" key="9">
    <source>
        <dbReference type="Proteomes" id="UP000564378"/>
    </source>
</evidence>
<gene>
    <name evidence="8" type="ORF">H6P80_14925</name>
</gene>
<dbReference type="Pfam" id="PF07681">
    <property type="entry name" value="DoxX"/>
    <property type="match status" value="1"/>
</dbReference>
<dbReference type="AlphaFoldDB" id="A0A842I196"/>
<dbReference type="EMBL" id="JACJVJ010000003">
    <property type="protein sequence ID" value="MBC2778915.1"/>
    <property type="molecule type" value="Genomic_DNA"/>
</dbReference>
<evidence type="ECO:0000256" key="4">
    <source>
        <dbReference type="ARBA" id="ARBA00022692"/>
    </source>
</evidence>
<feature type="transmembrane region" description="Helical" evidence="7">
    <location>
        <begin position="56"/>
        <end position="75"/>
    </location>
</feature>
<dbReference type="InterPro" id="IPR032808">
    <property type="entry name" value="DoxX"/>
</dbReference>
<dbReference type="RefSeq" id="WP_185802223.1">
    <property type="nucleotide sequence ID" value="NZ_JACJVJ010000003.1"/>
</dbReference>
<sequence>MRQARSGGDPYGLPPLFLFGARLLLAAQFLAFGALKIRNSTTMHSYIESFGLPGELVWPAAIFQLVAGLMIVLGFCTRLAALALAGFCLLATGIFHWDLGDLGELAFFFKDLGAAGGFLLLYHCGPGGWSFDARRG</sequence>
<keyword evidence="3" id="KW-1003">Cell membrane</keyword>
<evidence type="ECO:0000256" key="3">
    <source>
        <dbReference type="ARBA" id="ARBA00022475"/>
    </source>
</evidence>
<accession>A0A842I196</accession>
<evidence type="ECO:0000256" key="5">
    <source>
        <dbReference type="ARBA" id="ARBA00022989"/>
    </source>
</evidence>
<evidence type="ECO:0000256" key="7">
    <source>
        <dbReference type="SAM" id="Phobius"/>
    </source>
</evidence>
<name>A0A842I196_9SPHN</name>
<feature type="transmembrane region" description="Helical" evidence="7">
    <location>
        <begin position="81"/>
        <end position="100"/>
    </location>
</feature>
<keyword evidence="5 7" id="KW-1133">Transmembrane helix</keyword>
<reference evidence="8 9" key="1">
    <citation type="submission" date="2020-08" db="EMBL/GenBank/DDBJ databases">
        <title>Draft genome sequence of Parasphingopyxis sp. GrpM-11.</title>
        <authorList>
            <person name="Oh J."/>
            <person name="Roh D.-H."/>
        </authorList>
    </citation>
    <scope>NUCLEOTIDE SEQUENCE [LARGE SCALE GENOMIC DNA]</scope>
    <source>
        <strain evidence="8 9">GrpM-11</strain>
    </source>
</reference>
<evidence type="ECO:0000256" key="1">
    <source>
        <dbReference type="ARBA" id="ARBA00004651"/>
    </source>
</evidence>
<dbReference type="Proteomes" id="UP000564378">
    <property type="component" value="Unassembled WGS sequence"/>
</dbReference>
<keyword evidence="9" id="KW-1185">Reference proteome</keyword>
<comment type="caution">
    <text evidence="8">The sequence shown here is derived from an EMBL/GenBank/DDBJ whole genome shotgun (WGS) entry which is preliminary data.</text>
</comment>
<evidence type="ECO:0000256" key="2">
    <source>
        <dbReference type="ARBA" id="ARBA00006679"/>
    </source>
</evidence>
<comment type="subcellular location">
    <subcellularLocation>
        <location evidence="1">Cell membrane</location>
        <topology evidence="1">Multi-pass membrane protein</topology>
    </subcellularLocation>
</comment>
<proteinExistence type="inferred from homology"/>
<evidence type="ECO:0000313" key="8">
    <source>
        <dbReference type="EMBL" id="MBC2778915.1"/>
    </source>
</evidence>
<dbReference type="PANTHER" id="PTHR33452">
    <property type="entry name" value="OXIDOREDUCTASE CATD-RELATED"/>
    <property type="match status" value="1"/>
</dbReference>
<dbReference type="GO" id="GO:0005886">
    <property type="term" value="C:plasma membrane"/>
    <property type="evidence" value="ECO:0007669"/>
    <property type="project" value="UniProtKB-SubCell"/>
</dbReference>
<comment type="similarity">
    <text evidence="2">Belongs to the DoxX family.</text>
</comment>
<feature type="transmembrane region" description="Helical" evidence="7">
    <location>
        <begin position="112"/>
        <end position="131"/>
    </location>
</feature>